<sequence length="267" mass="31136">MDEHVSGHGSPLETPKPTQVIKDDLEERVAIWAMVPKGDNDFETIFKLRGTEFWWPFVFIILMIVTLMCHVLNAEEDERFEKLMYCVPPEIFGMNLQRMFATHNHNWMDKNERRPHEISSLKNHTEYLAYLEREKLNSHRFSNILNQLLKWAGAPSILKKGSQSLLPTYINILQQPNDHNCAVFVMKWMELIDHTILAGCCTYNIEQWTEPMLEEFKKKIVVKIIMSKENSLIAEAIKEAHNMRLTRPGATLRSPYVQVATLDLPTK</sequence>
<evidence type="ECO:0000313" key="3">
    <source>
        <dbReference type="Proteomes" id="UP001341840"/>
    </source>
</evidence>
<evidence type="ECO:0000313" key="2">
    <source>
        <dbReference type="EMBL" id="MED6137897.1"/>
    </source>
</evidence>
<comment type="caution">
    <text evidence="2">The sequence shown here is derived from an EMBL/GenBank/DDBJ whole genome shotgun (WGS) entry which is preliminary data.</text>
</comment>
<dbReference type="EMBL" id="JASCZI010061174">
    <property type="protein sequence ID" value="MED6137897.1"/>
    <property type="molecule type" value="Genomic_DNA"/>
</dbReference>
<evidence type="ECO:0000256" key="1">
    <source>
        <dbReference type="SAM" id="Phobius"/>
    </source>
</evidence>
<organism evidence="2 3">
    <name type="scientific">Stylosanthes scabra</name>
    <dbReference type="NCBI Taxonomy" id="79078"/>
    <lineage>
        <taxon>Eukaryota</taxon>
        <taxon>Viridiplantae</taxon>
        <taxon>Streptophyta</taxon>
        <taxon>Embryophyta</taxon>
        <taxon>Tracheophyta</taxon>
        <taxon>Spermatophyta</taxon>
        <taxon>Magnoliopsida</taxon>
        <taxon>eudicotyledons</taxon>
        <taxon>Gunneridae</taxon>
        <taxon>Pentapetalae</taxon>
        <taxon>rosids</taxon>
        <taxon>fabids</taxon>
        <taxon>Fabales</taxon>
        <taxon>Fabaceae</taxon>
        <taxon>Papilionoideae</taxon>
        <taxon>50 kb inversion clade</taxon>
        <taxon>dalbergioids sensu lato</taxon>
        <taxon>Dalbergieae</taxon>
        <taxon>Pterocarpus clade</taxon>
        <taxon>Stylosanthes</taxon>
    </lineage>
</organism>
<accession>A0ABU6SNB2</accession>
<dbReference type="Gene3D" id="3.40.395.10">
    <property type="entry name" value="Adenoviral Proteinase, Chain A"/>
    <property type="match status" value="1"/>
</dbReference>
<keyword evidence="1" id="KW-0812">Transmembrane</keyword>
<keyword evidence="1" id="KW-1133">Transmembrane helix</keyword>
<dbReference type="InterPro" id="IPR038765">
    <property type="entry name" value="Papain-like_cys_pep_sf"/>
</dbReference>
<keyword evidence="1" id="KW-0472">Membrane</keyword>
<dbReference type="SUPFAM" id="SSF54001">
    <property type="entry name" value="Cysteine proteinases"/>
    <property type="match status" value="1"/>
</dbReference>
<proteinExistence type="predicted"/>
<name>A0ABU6SNB2_9FABA</name>
<dbReference type="Proteomes" id="UP001341840">
    <property type="component" value="Unassembled WGS sequence"/>
</dbReference>
<gene>
    <name evidence="2" type="ORF">PIB30_069335</name>
</gene>
<keyword evidence="3" id="KW-1185">Reference proteome</keyword>
<protein>
    <recommendedName>
        <fullName evidence="4">Ubiquitin-like protease family profile domain-containing protein</fullName>
    </recommendedName>
</protein>
<reference evidence="2 3" key="1">
    <citation type="journal article" date="2023" name="Plants (Basel)">
        <title>Bridging the Gap: Combining Genomics and Transcriptomics Approaches to Understand Stylosanthes scabra, an Orphan Legume from the Brazilian Caatinga.</title>
        <authorList>
            <person name="Ferreira-Neto J.R.C."/>
            <person name="da Silva M.D."/>
            <person name="Binneck E."/>
            <person name="de Melo N.F."/>
            <person name="da Silva R.H."/>
            <person name="de Melo A.L.T.M."/>
            <person name="Pandolfi V."/>
            <person name="Bustamante F.O."/>
            <person name="Brasileiro-Vidal A.C."/>
            <person name="Benko-Iseppon A.M."/>
        </authorList>
    </citation>
    <scope>NUCLEOTIDE SEQUENCE [LARGE SCALE GENOMIC DNA]</scope>
    <source>
        <tissue evidence="2">Leaves</tissue>
    </source>
</reference>
<feature type="transmembrane region" description="Helical" evidence="1">
    <location>
        <begin position="53"/>
        <end position="74"/>
    </location>
</feature>
<evidence type="ECO:0008006" key="4">
    <source>
        <dbReference type="Google" id="ProtNLM"/>
    </source>
</evidence>